<feature type="compositionally biased region" description="Polar residues" evidence="5">
    <location>
        <begin position="178"/>
        <end position="200"/>
    </location>
</feature>
<protein>
    <recommendedName>
        <fullName evidence="6">SWIM-type domain-containing protein</fullName>
    </recommendedName>
</protein>
<organism evidence="7 8">
    <name type="scientific">Morus notabilis</name>
    <dbReference type="NCBI Taxonomy" id="981085"/>
    <lineage>
        <taxon>Eukaryota</taxon>
        <taxon>Viridiplantae</taxon>
        <taxon>Streptophyta</taxon>
        <taxon>Embryophyta</taxon>
        <taxon>Tracheophyta</taxon>
        <taxon>Spermatophyta</taxon>
        <taxon>Magnoliopsida</taxon>
        <taxon>eudicotyledons</taxon>
        <taxon>Gunneridae</taxon>
        <taxon>Pentapetalae</taxon>
        <taxon>rosids</taxon>
        <taxon>fabids</taxon>
        <taxon>Rosales</taxon>
        <taxon>Moraceae</taxon>
        <taxon>Moreae</taxon>
        <taxon>Morus</taxon>
    </lineage>
</organism>
<keyword evidence="8" id="KW-1185">Reference proteome</keyword>
<dbReference type="PROSITE" id="PS50966">
    <property type="entry name" value="ZF_SWIM"/>
    <property type="match status" value="1"/>
</dbReference>
<dbReference type="SUPFAM" id="SSF54277">
    <property type="entry name" value="CAD &amp; PB1 domains"/>
    <property type="match status" value="1"/>
</dbReference>
<dbReference type="InterPro" id="IPR000270">
    <property type="entry name" value="PB1_dom"/>
</dbReference>
<dbReference type="InterPro" id="IPR007527">
    <property type="entry name" value="Znf_SWIM"/>
</dbReference>
<proteinExistence type="predicted"/>
<feature type="compositionally biased region" description="Acidic residues" evidence="5">
    <location>
        <begin position="165"/>
        <end position="174"/>
    </location>
</feature>
<evidence type="ECO:0000256" key="1">
    <source>
        <dbReference type="ARBA" id="ARBA00022723"/>
    </source>
</evidence>
<dbReference type="PANTHER" id="PTHR31973:SF149">
    <property type="entry name" value="SWIM-TYPE DOMAIN-CONTAINING PROTEIN"/>
    <property type="match status" value="1"/>
</dbReference>
<dbReference type="Pfam" id="PF03108">
    <property type="entry name" value="DBD_Tnp_Mut"/>
    <property type="match status" value="1"/>
</dbReference>
<keyword evidence="2 4" id="KW-0863">Zinc-finger</keyword>
<reference evidence="8" key="1">
    <citation type="submission" date="2013-01" db="EMBL/GenBank/DDBJ databases">
        <title>Draft Genome Sequence of a Mulberry Tree, Morus notabilis C.K. Schneid.</title>
        <authorList>
            <person name="He N."/>
            <person name="Zhao S."/>
        </authorList>
    </citation>
    <scope>NUCLEOTIDE SEQUENCE</scope>
</reference>
<accession>W9RBI0</accession>
<dbReference type="InterPro" id="IPR004332">
    <property type="entry name" value="Transposase_MuDR"/>
</dbReference>
<dbReference type="KEGG" id="mnt:21407635"/>
<dbReference type="Pfam" id="PF04434">
    <property type="entry name" value="SWIM"/>
    <property type="match status" value="1"/>
</dbReference>
<dbReference type="AlphaFoldDB" id="W9RBI0"/>
<evidence type="ECO:0000259" key="6">
    <source>
        <dbReference type="PROSITE" id="PS50966"/>
    </source>
</evidence>
<evidence type="ECO:0000256" key="5">
    <source>
        <dbReference type="SAM" id="MobiDB-lite"/>
    </source>
</evidence>
<keyword evidence="3" id="KW-0862">Zinc</keyword>
<dbReference type="OrthoDB" id="125347at2759"/>
<dbReference type="Pfam" id="PF10551">
    <property type="entry name" value="MULE"/>
    <property type="match status" value="1"/>
</dbReference>
<dbReference type="GO" id="GO:0008270">
    <property type="term" value="F:zinc ion binding"/>
    <property type="evidence" value="ECO:0007669"/>
    <property type="project" value="UniProtKB-KW"/>
</dbReference>
<dbReference type="STRING" id="981085.W9RBI0"/>
<evidence type="ECO:0000313" key="7">
    <source>
        <dbReference type="EMBL" id="EXB66619.1"/>
    </source>
</evidence>
<feature type="region of interest" description="Disordered" evidence="5">
    <location>
        <begin position="146"/>
        <end position="251"/>
    </location>
</feature>
<evidence type="ECO:0000256" key="4">
    <source>
        <dbReference type="PROSITE-ProRule" id="PRU00325"/>
    </source>
</evidence>
<dbReference type="InterPro" id="IPR018289">
    <property type="entry name" value="MULE_transposase_dom"/>
</dbReference>
<feature type="domain" description="SWIM-type" evidence="6">
    <location>
        <begin position="728"/>
        <end position="768"/>
    </location>
</feature>
<feature type="region of interest" description="Disordered" evidence="5">
    <location>
        <begin position="807"/>
        <end position="839"/>
    </location>
</feature>
<feature type="compositionally biased region" description="Basic residues" evidence="5">
    <location>
        <begin position="237"/>
        <end position="251"/>
    </location>
</feature>
<dbReference type="InterPro" id="IPR006564">
    <property type="entry name" value="Znf_PMZ"/>
</dbReference>
<dbReference type="PANTHER" id="PTHR31973">
    <property type="entry name" value="POLYPROTEIN, PUTATIVE-RELATED"/>
    <property type="match status" value="1"/>
</dbReference>
<sequence>MVKPKLILICQSLGEFVTNDDGTLSYNGGEAHAVDITPETLFDDLKLKLAEMWNLQYDSLSIKYFLPGNRRTLITVANDRDLKRMYEFHSNSITADVFIQGKAGFVREALPLRGTGSGRTSGLKVAETVMPIAAVAASLVSMRPSAVPAAVDHSDDDEHPSRDDDVGDDNDDDYEHPSVTTIHPTGSGAVTPNANANDSVTVDMDATPADTVKKRRRVASSKSGASPPVVATSNVGKKTKSTPRRKNVSKRKSVIVLDEQEGEQGNYNGNSLLGSPNDLPPEKLVALWKKAVTGVDQEFKSVYEFREALQKYAVAHHFTYRLKKNDTNRASGRCVAEGCSWRIYASWDSSSQTFKIKSMNKTHTCGGESWKAAHPAKNWVVSIIKDRLQGSPHHKPKEIAKSILRDFGVELNYTQVWRGIGDARAQLQGSYKEAYNQLPWLCEKMAEANPGSLIKLFTTDDKRFHRLFLSFHASIHGFQMGCRPIIFLEATSLKSKYHEILLSASALDGDDGIFPVAFAIVDTENCDNWHWFLEQLRSAFSTSQAITFVSDSEKDLEKSVLEVFENAHHGYSIYHLSENLKRNSKGPFYGDGKSSLRINLLAAAHAVRVDFFQMHTEQIKRVCSQAYDWLMQIKPEYWTSALFKGEPYNHVTVNVAESYANWIEEVRESPITQKIEALRSKTSELINSRRTDSSVWSARLVPSKEGKLQEQRNKAHGLKVLFSSETLFEVQGDSTHVVDTDKRSCTCKRWKPTGLPCSHAIAVFSCTGRNVYDYCSRYFTVDSFRFAYSESINPVVDIFKPSNDEKADSESSCVLPPQTLRPPSQHKNKKEGETESQEVVKKTRRIVTCAKCKGTGHNKATCKAD</sequence>
<evidence type="ECO:0000256" key="2">
    <source>
        <dbReference type="ARBA" id="ARBA00022771"/>
    </source>
</evidence>
<name>W9RBI0_9ROSA</name>
<dbReference type="SMART" id="SM00575">
    <property type="entry name" value="ZnF_PMZ"/>
    <property type="match status" value="1"/>
</dbReference>
<evidence type="ECO:0000313" key="8">
    <source>
        <dbReference type="Proteomes" id="UP000030645"/>
    </source>
</evidence>
<dbReference type="eggNOG" id="ENOG502QV8R">
    <property type="taxonomic scope" value="Eukaryota"/>
</dbReference>
<feature type="compositionally biased region" description="Basic and acidic residues" evidence="5">
    <location>
        <begin position="830"/>
        <end position="839"/>
    </location>
</feature>
<dbReference type="Proteomes" id="UP000030645">
    <property type="component" value="Unassembled WGS sequence"/>
</dbReference>
<evidence type="ECO:0000256" key="3">
    <source>
        <dbReference type="ARBA" id="ARBA00022833"/>
    </source>
</evidence>
<dbReference type="Pfam" id="PF00564">
    <property type="entry name" value="PB1"/>
    <property type="match status" value="1"/>
</dbReference>
<gene>
    <name evidence="7" type="ORF">L484_024915</name>
</gene>
<dbReference type="EMBL" id="KE344550">
    <property type="protein sequence ID" value="EXB66619.1"/>
    <property type="molecule type" value="Genomic_DNA"/>
</dbReference>
<dbReference type="SMART" id="SM00666">
    <property type="entry name" value="PB1"/>
    <property type="match status" value="1"/>
</dbReference>
<keyword evidence="1" id="KW-0479">Metal-binding</keyword>